<keyword evidence="4 7" id="KW-0812">Transmembrane</keyword>
<evidence type="ECO:0000256" key="2">
    <source>
        <dbReference type="ARBA" id="ARBA00006679"/>
    </source>
</evidence>
<organism evidence="8 9">
    <name type="scientific">Ascidiaceihabitans donghaensis</name>
    <dbReference type="NCBI Taxonomy" id="1510460"/>
    <lineage>
        <taxon>Bacteria</taxon>
        <taxon>Pseudomonadati</taxon>
        <taxon>Pseudomonadota</taxon>
        <taxon>Alphaproteobacteria</taxon>
        <taxon>Rhodobacterales</taxon>
        <taxon>Paracoccaceae</taxon>
        <taxon>Ascidiaceihabitans</taxon>
    </lineage>
</organism>
<dbReference type="PANTHER" id="PTHR33452:SF1">
    <property type="entry name" value="INNER MEMBRANE PROTEIN YPHA-RELATED"/>
    <property type="match status" value="1"/>
</dbReference>
<protein>
    <recommendedName>
        <fullName evidence="10">DoxX</fullName>
    </recommendedName>
</protein>
<sequence>MKKLHTAIFGAIERNDWILPTLARIVFAGVLFSYFWVSAKTKLGDGIMGIFQLSDSAYIQIFPKAVEAVGYDTSQLGILHYLIALGGTWAEFILPVLIVVGLLTRLSALGMIGFVAVQSIVDVTGHGVGGKDLGAWFDKASGALIADQRALWVLLLLILVIKGAGPLSFDRALQPRSET</sequence>
<dbReference type="InterPro" id="IPR051907">
    <property type="entry name" value="DoxX-like_oxidoreductase"/>
</dbReference>
<feature type="transmembrane region" description="Helical" evidence="7">
    <location>
        <begin position="78"/>
        <end position="102"/>
    </location>
</feature>
<evidence type="ECO:0000256" key="7">
    <source>
        <dbReference type="SAM" id="Phobius"/>
    </source>
</evidence>
<accession>A0A2R8BFR4</accession>
<dbReference type="EMBL" id="OMOR01000001">
    <property type="protein sequence ID" value="SPH21958.1"/>
    <property type="molecule type" value="Genomic_DNA"/>
</dbReference>
<evidence type="ECO:0000256" key="4">
    <source>
        <dbReference type="ARBA" id="ARBA00022692"/>
    </source>
</evidence>
<evidence type="ECO:0008006" key="10">
    <source>
        <dbReference type="Google" id="ProtNLM"/>
    </source>
</evidence>
<evidence type="ECO:0000256" key="6">
    <source>
        <dbReference type="ARBA" id="ARBA00023136"/>
    </source>
</evidence>
<dbReference type="GO" id="GO:0005886">
    <property type="term" value="C:plasma membrane"/>
    <property type="evidence" value="ECO:0007669"/>
    <property type="project" value="UniProtKB-SubCell"/>
</dbReference>
<dbReference type="InterPro" id="IPR032808">
    <property type="entry name" value="DoxX"/>
</dbReference>
<evidence type="ECO:0000256" key="3">
    <source>
        <dbReference type="ARBA" id="ARBA00022475"/>
    </source>
</evidence>
<keyword evidence="6 7" id="KW-0472">Membrane</keyword>
<dbReference type="OrthoDB" id="121744at2"/>
<dbReference type="Pfam" id="PF07681">
    <property type="entry name" value="DoxX"/>
    <property type="match status" value="1"/>
</dbReference>
<dbReference type="PANTHER" id="PTHR33452">
    <property type="entry name" value="OXIDOREDUCTASE CATD-RELATED"/>
    <property type="match status" value="1"/>
</dbReference>
<feature type="transmembrane region" description="Helical" evidence="7">
    <location>
        <begin position="109"/>
        <end position="129"/>
    </location>
</feature>
<evidence type="ECO:0000313" key="8">
    <source>
        <dbReference type="EMBL" id="SPH21958.1"/>
    </source>
</evidence>
<feature type="transmembrane region" description="Helical" evidence="7">
    <location>
        <begin position="149"/>
        <end position="169"/>
    </location>
</feature>
<keyword evidence="3" id="KW-1003">Cell membrane</keyword>
<comment type="similarity">
    <text evidence="2">Belongs to the DoxX family.</text>
</comment>
<keyword evidence="9" id="KW-1185">Reference proteome</keyword>
<feature type="transmembrane region" description="Helical" evidence="7">
    <location>
        <begin position="21"/>
        <end position="39"/>
    </location>
</feature>
<name>A0A2R8BFR4_9RHOB</name>
<reference evidence="8 9" key="1">
    <citation type="submission" date="2018-03" db="EMBL/GenBank/DDBJ databases">
        <authorList>
            <person name="Keele B.F."/>
        </authorList>
    </citation>
    <scope>NUCLEOTIDE SEQUENCE [LARGE SCALE GENOMIC DNA]</scope>
    <source>
        <strain evidence="8 9">CECT 8599</strain>
    </source>
</reference>
<evidence type="ECO:0000256" key="1">
    <source>
        <dbReference type="ARBA" id="ARBA00004651"/>
    </source>
</evidence>
<dbReference type="Proteomes" id="UP000244880">
    <property type="component" value="Unassembled WGS sequence"/>
</dbReference>
<proteinExistence type="inferred from homology"/>
<evidence type="ECO:0000313" key="9">
    <source>
        <dbReference type="Proteomes" id="UP000244880"/>
    </source>
</evidence>
<evidence type="ECO:0000256" key="5">
    <source>
        <dbReference type="ARBA" id="ARBA00022989"/>
    </source>
</evidence>
<comment type="subcellular location">
    <subcellularLocation>
        <location evidence="1">Cell membrane</location>
        <topology evidence="1">Multi-pass membrane protein</topology>
    </subcellularLocation>
</comment>
<dbReference type="RefSeq" id="WP_108828968.1">
    <property type="nucleotide sequence ID" value="NZ_OMOR01000001.1"/>
</dbReference>
<keyword evidence="5 7" id="KW-1133">Transmembrane helix</keyword>
<gene>
    <name evidence="8" type="ORF">ASD8599_02704</name>
</gene>
<dbReference type="AlphaFoldDB" id="A0A2R8BFR4"/>